<keyword evidence="2 6" id="KW-0805">Transcription regulation</keyword>
<dbReference type="NCBIfam" id="TIGR02937">
    <property type="entry name" value="sigma70-ECF"/>
    <property type="match status" value="1"/>
</dbReference>
<evidence type="ECO:0000256" key="6">
    <source>
        <dbReference type="RuleBase" id="RU000716"/>
    </source>
</evidence>
<organism evidence="9 10">
    <name type="scientific">Planococcus versutus</name>
    <dbReference type="NCBI Taxonomy" id="1302659"/>
    <lineage>
        <taxon>Bacteria</taxon>
        <taxon>Bacillati</taxon>
        <taxon>Bacillota</taxon>
        <taxon>Bacilli</taxon>
        <taxon>Bacillales</taxon>
        <taxon>Caryophanaceae</taxon>
        <taxon>Planococcus</taxon>
    </lineage>
</organism>
<comment type="similarity">
    <text evidence="1 6">Belongs to the sigma-70 factor family. ECF subfamily.</text>
</comment>
<reference evidence="9" key="1">
    <citation type="submission" date="2016-10" db="EMBL/GenBank/DDBJ databases">
        <authorList>
            <person name="See-Too W.S."/>
        </authorList>
    </citation>
    <scope>NUCLEOTIDE SEQUENCE</scope>
    <source>
        <strain evidence="9">L10.15</strain>
    </source>
</reference>
<dbReference type="InterPro" id="IPR000838">
    <property type="entry name" value="RNA_pol_sigma70_ECF_CS"/>
</dbReference>
<evidence type="ECO:0000256" key="2">
    <source>
        <dbReference type="ARBA" id="ARBA00023015"/>
    </source>
</evidence>
<dbReference type="InterPro" id="IPR013325">
    <property type="entry name" value="RNA_pol_sigma_r2"/>
</dbReference>
<dbReference type="InterPro" id="IPR014284">
    <property type="entry name" value="RNA_pol_sigma-70_dom"/>
</dbReference>
<dbReference type="InterPro" id="IPR013324">
    <property type="entry name" value="RNA_pol_sigma_r3/r4-like"/>
</dbReference>
<protein>
    <recommendedName>
        <fullName evidence="6">RNA polymerase sigma factor</fullName>
    </recommendedName>
</protein>
<dbReference type="InterPro" id="IPR036388">
    <property type="entry name" value="WH-like_DNA-bd_sf"/>
</dbReference>
<feature type="domain" description="RNA polymerase sigma factor 70 region 4 type 2" evidence="8">
    <location>
        <begin position="115"/>
        <end position="166"/>
    </location>
</feature>
<dbReference type="KEGG" id="pll:I858_015015"/>
<dbReference type="Gene3D" id="1.10.1740.10">
    <property type="match status" value="1"/>
</dbReference>
<keyword evidence="10" id="KW-1185">Reference proteome</keyword>
<dbReference type="Proteomes" id="UP000053354">
    <property type="component" value="Chromosome"/>
</dbReference>
<evidence type="ECO:0000256" key="1">
    <source>
        <dbReference type="ARBA" id="ARBA00010641"/>
    </source>
</evidence>
<dbReference type="InterPro" id="IPR039425">
    <property type="entry name" value="RNA_pol_sigma-70-like"/>
</dbReference>
<evidence type="ECO:0000256" key="3">
    <source>
        <dbReference type="ARBA" id="ARBA00023082"/>
    </source>
</evidence>
<sequence>MRGRDSLTRERKNEVTDWYQQHSDSIFRYILFMVRDYQQAEDLTQETFIKGFRYYDTFERKANAKTWLFRIAHNLTIDFLRKQKPLELLKDLVFLGKNTSTLPEELVEIKESSTEIYHALGLLKPAYREVIILRKIKEFTIEETGEILNWSESKVKNTLSRALSALEKQLNKEGIIHEKN</sequence>
<dbReference type="AlphaFoldDB" id="A0A1B1S520"/>
<evidence type="ECO:0000313" key="10">
    <source>
        <dbReference type="Proteomes" id="UP000053354"/>
    </source>
</evidence>
<evidence type="ECO:0000256" key="5">
    <source>
        <dbReference type="ARBA" id="ARBA00023163"/>
    </source>
</evidence>
<dbReference type="PANTHER" id="PTHR43133">
    <property type="entry name" value="RNA POLYMERASE ECF-TYPE SIGMA FACTO"/>
    <property type="match status" value="1"/>
</dbReference>
<dbReference type="GO" id="GO:0016987">
    <property type="term" value="F:sigma factor activity"/>
    <property type="evidence" value="ECO:0007669"/>
    <property type="project" value="UniProtKB-KW"/>
</dbReference>
<keyword evidence="5 6" id="KW-0804">Transcription</keyword>
<evidence type="ECO:0000259" key="8">
    <source>
        <dbReference type="Pfam" id="PF08281"/>
    </source>
</evidence>
<feature type="domain" description="RNA polymerase sigma-70 region 2" evidence="7">
    <location>
        <begin position="19"/>
        <end position="84"/>
    </location>
</feature>
<keyword evidence="3 6" id="KW-0731">Sigma factor</keyword>
<dbReference type="SUPFAM" id="SSF88946">
    <property type="entry name" value="Sigma2 domain of RNA polymerase sigma factors"/>
    <property type="match status" value="1"/>
</dbReference>
<gene>
    <name evidence="9" type="ORF">I858_015015</name>
</gene>
<evidence type="ECO:0000313" key="9">
    <source>
        <dbReference type="EMBL" id="ANU28300.1"/>
    </source>
</evidence>
<dbReference type="PANTHER" id="PTHR43133:SF60">
    <property type="entry name" value="RNA POLYMERASE SIGMA FACTOR SIGV"/>
    <property type="match status" value="1"/>
</dbReference>
<evidence type="ECO:0000256" key="4">
    <source>
        <dbReference type="ARBA" id="ARBA00023125"/>
    </source>
</evidence>
<dbReference type="Pfam" id="PF04542">
    <property type="entry name" value="Sigma70_r2"/>
    <property type="match status" value="1"/>
</dbReference>
<dbReference type="InterPro" id="IPR007627">
    <property type="entry name" value="RNA_pol_sigma70_r2"/>
</dbReference>
<dbReference type="PROSITE" id="PS01063">
    <property type="entry name" value="SIGMA70_ECF"/>
    <property type="match status" value="1"/>
</dbReference>
<dbReference type="Gene3D" id="1.10.10.10">
    <property type="entry name" value="Winged helix-like DNA-binding domain superfamily/Winged helix DNA-binding domain"/>
    <property type="match status" value="1"/>
</dbReference>
<dbReference type="GO" id="GO:0003677">
    <property type="term" value="F:DNA binding"/>
    <property type="evidence" value="ECO:0007669"/>
    <property type="project" value="UniProtKB-KW"/>
</dbReference>
<evidence type="ECO:0000259" key="7">
    <source>
        <dbReference type="Pfam" id="PF04542"/>
    </source>
</evidence>
<keyword evidence="4 6" id="KW-0238">DNA-binding</keyword>
<dbReference type="Pfam" id="PF08281">
    <property type="entry name" value="Sigma70_r4_2"/>
    <property type="match status" value="1"/>
</dbReference>
<dbReference type="STRING" id="1302659.I858_015015"/>
<accession>A0A1B1S520</accession>
<dbReference type="CDD" id="cd06171">
    <property type="entry name" value="Sigma70_r4"/>
    <property type="match status" value="1"/>
</dbReference>
<dbReference type="InterPro" id="IPR013249">
    <property type="entry name" value="RNA_pol_sigma70_r4_t2"/>
</dbReference>
<dbReference type="GO" id="GO:0006950">
    <property type="term" value="P:response to stress"/>
    <property type="evidence" value="ECO:0007669"/>
    <property type="project" value="UniProtKB-ARBA"/>
</dbReference>
<name>A0A1B1S520_9BACL</name>
<dbReference type="EMBL" id="CP016540">
    <property type="protein sequence ID" value="ANU28300.1"/>
    <property type="molecule type" value="Genomic_DNA"/>
</dbReference>
<proteinExistence type="inferred from homology"/>
<dbReference type="SUPFAM" id="SSF88659">
    <property type="entry name" value="Sigma3 and sigma4 domains of RNA polymerase sigma factors"/>
    <property type="match status" value="1"/>
</dbReference>
<dbReference type="GO" id="GO:0006352">
    <property type="term" value="P:DNA-templated transcription initiation"/>
    <property type="evidence" value="ECO:0007669"/>
    <property type="project" value="InterPro"/>
</dbReference>